<keyword evidence="3" id="KW-0285">Flavoprotein</keyword>
<evidence type="ECO:0000256" key="6">
    <source>
        <dbReference type="ARBA" id="ARBA00023002"/>
    </source>
</evidence>
<keyword evidence="6" id="KW-0560">Oxidoreductase</keyword>
<dbReference type="InterPro" id="IPR000415">
    <property type="entry name" value="Nitroreductase-like"/>
</dbReference>
<proteinExistence type="inferred from homology"/>
<dbReference type="Pfam" id="PF00881">
    <property type="entry name" value="Nitroreductase"/>
    <property type="match status" value="1"/>
</dbReference>
<dbReference type="AlphaFoldDB" id="A0A1I2M4F1"/>
<dbReference type="SUPFAM" id="SSF55469">
    <property type="entry name" value="FMN-dependent nitroreductase-like"/>
    <property type="match status" value="1"/>
</dbReference>
<accession>A0A1I2M4F1</accession>
<evidence type="ECO:0000256" key="3">
    <source>
        <dbReference type="ARBA" id="ARBA00022630"/>
    </source>
</evidence>
<evidence type="ECO:0000256" key="1">
    <source>
        <dbReference type="ARBA" id="ARBA00001917"/>
    </source>
</evidence>
<dbReference type="GO" id="GO:0016491">
    <property type="term" value="F:oxidoreductase activity"/>
    <property type="evidence" value="ECO:0007669"/>
    <property type="project" value="UniProtKB-KW"/>
</dbReference>
<comment type="similarity">
    <text evidence="2">Belongs to the nitroreductase family.</text>
</comment>
<protein>
    <submittedName>
        <fullName evidence="8">Nitroreductase</fullName>
    </submittedName>
</protein>
<evidence type="ECO:0000313" key="8">
    <source>
        <dbReference type="EMBL" id="SFF85728.1"/>
    </source>
</evidence>
<dbReference type="InterPro" id="IPR033878">
    <property type="entry name" value="NfsB-like"/>
</dbReference>
<evidence type="ECO:0000256" key="4">
    <source>
        <dbReference type="ARBA" id="ARBA00022643"/>
    </source>
</evidence>
<keyword evidence="4" id="KW-0288">FMN</keyword>
<organism evidence="8 9">
    <name type="scientific">Sunxiuqinia elliptica</name>
    <dbReference type="NCBI Taxonomy" id="655355"/>
    <lineage>
        <taxon>Bacteria</taxon>
        <taxon>Pseudomonadati</taxon>
        <taxon>Bacteroidota</taxon>
        <taxon>Bacteroidia</taxon>
        <taxon>Marinilabiliales</taxon>
        <taxon>Prolixibacteraceae</taxon>
        <taxon>Sunxiuqinia</taxon>
    </lineage>
</organism>
<dbReference type="EMBL" id="FONW01000018">
    <property type="protein sequence ID" value="SFF85728.1"/>
    <property type="molecule type" value="Genomic_DNA"/>
</dbReference>
<evidence type="ECO:0000256" key="2">
    <source>
        <dbReference type="ARBA" id="ARBA00007118"/>
    </source>
</evidence>
<dbReference type="PANTHER" id="PTHR43673">
    <property type="entry name" value="NAD(P)H NITROREDUCTASE YDGI-RELATED"/>
    <property type="match status" value="1"/>
</dbReference>
<dbReference type="RefSeq" id="WP_093921666.1">
    <property type="nucleotide sequence ID" value="NZ_FONW01000018.1"/>
</dbReference>
<dbReference type="PANTHER" id="PTHR43673:SF2">
    <property type="entry name" value="NITROREDUCTASE"/>
    <property type="match status" value="1"/>
</dbReference>
<keyword evidence="9" id="KW-1185">Reference proteome</keyword>
<dbReference type="InterPro" id="IPR029479">
    <property type="entry name" value="Nitroreductase"/>
</dbReference>
<evidence type="ECO:0000313" key="9">
    <source>
        <dbReference type="Proteomes" id="UP000198964"/>
    </source>
</evidence>
<dbReference type="CDD" id="cd02149">
    <property type="entry name" value="NfsB-like"/>
    <property type="match status" value="1"/>
</dbReference>
<name>A0A1I2M4F1_9BACT</name>
<keyword evidence="5" id="KW-0521">NADP</keyword>
<feature type="domain" description="Nitroreductase" evidence="7">
    <location>
        <begin position="9"/>
        <end position="184"/>
    </location>
</feature>
<comment type="cofactor">
    <cofactor evidence="1">
        <name>FMN</name>
        <dbReference type="ChEBI" id="CHEBI:58210"/>
    </cofactor>
</comment>
<reference evidence="8 9" key="1">
    <citation type="submission" date="2016-10" db="EMBL/GenBank/DDBJ databases">
        <authorList>
            <person name="de Groot N.N."/>
        </authorList>
    </citation>
    <scope>NUCLEOTIDE SEQUENCE [LARGE SCALE GENOMIC DNA]</scope>
    <source>
        <strain evidence="8 9">CGMCC 1.9156</strain>
    </source>
</reference>
<gene>
    <name evidence="8" type="ORF">SAMN05216283_11832</name>
</gene>
<sequence>MELIEALNWRYAAKRMNGEKVPEEKVNRILDAIQLAPTSLGLQPFSVIVVEDEQLKKEISEKSNQQPQVMEGSHLLVFASWNEVQDESIDRYMRDIATTRGVDEESLDGFKTMIKQFIGQEDVETVKNWTARQAYIAFGVGLVAAAAEKVDATPMEGFDKNEMDKILGLKEKGLSSVVMITLGYRDAEKDGLAAAQKVRRQKEELFVRA</sequence>
<evidence type="ECO:0000256" key="5">
    <source>
        <dbReference type="ARBA" id="ARBA00022857"/>
    </source>
</evidence>
<dbReference type="STRING" id="655355.SAMN05216283_11832"/>
<dbReference type="Gene3D" id="3.40.109.10">
    <property type="entry name" value="NADH Oxidase"/>
    <property type="match status" value="1"/>
</dbReference>
<dbReference type="Proteomes" id="UP000198964">
    <property type="component" value="Unassembled WGS sequence"/>
</dbReference>
<evidence type="ECO:0000259" key="7">
    <source>
        <dbReference type="Pfam" id="PF00881"/>
    </source>
</evidence>